<keyword evidence="2" id="KW-1185">Reference proteome</keyword>
<dbReference type="AlphaFoldDB" id="A0A9N9QJC2"/>
<protein>
    <submittedName>
        <fullName evidence="1">Uncharacterized protein</fullName>
    </submittedName>
</protein>
<organism evidence="1 2">
    <name type="scientific">Ceutorhynchus assimilis</name>
    <name type="common">cabbage seed weevil</name>
    <dbReference type="NCBI Taxonomy" id="467358"/>
    <lineage>
        <taxon>Eukaryota</taxon>
        <taxon>Metazoa</taxon>
        <taxon>Ecdysozoa</taxon>
        <taxon>Arthropoda</taxon>
        <taxon>Hexapoda</taxon>
        <taxon>Insecta</taxon>
        <taxon>Pterygota</taxon>
        <taxon>Neoptera</taxon>
        <taxon>Endopterygota</taxon>
        <taxon>Coleoptera</taxon>
        <taxon>Polyphaga</taxon>
        <taxon>Cucujiformia</taxon>
        <taxon>Curculionidae</taxon>
        <taxon>Ceutorhynchinae</taxon>
        <taxon>Ceutorhynchus</taxon>
    </lineage>
</organism>
<evidence type="ECO:0000313" key="1">
    <source>
        <dbReference type="EMBL" id="CAG9761022.1"/>
    </source>
</evidence>
<name>A0A9N9QJC2_9CUCU</name>
<dbReference type="Proteomes" id="UP001152799">
    <property type="component" value="Chromosome 1"/>
</dbReference>
<dbReference type="EMBL" id="OU892277">
    <property type="protein sequence ID" value="CAG9761022.1"/>
    <property type="molecule type" value="Genomic_DNA"/>
</dbReference>
<dbReference type="OrthoDB" id="8195769at2759"/>
<dbReference type="SUPFAM" id="SSF101690">
    <property type="entry name" value="PAZ domain"/>
    <property type="match status" value="1"/>
</dbReference>
<dbReference type="InterPro" id="IPR036085">
    <property type="entry name" value="PAZ_dom_sf"/>
</dbReference>
<accession>A0A9N9QJC2</accession>
<evidence type="ECO:0000313" key="2">
    <source>
        <dbReference type="Proteomes" id="UP001152799"/>
    </source>
</evidence>
<gene>
    <name evidence="1" type="ORF">CEUTPL_LOCUS1737</name>
</gene>
<reference evidence="1" key="1">
    <citation type="submission" date="2022-01" db="EMBL/GenBank/DDBJ databases">
        <authorList>
            <person name="King R."/>
        </authorList>
    </citation>
    <scope>NUCLEOTIDE SEQUENCE</scope>
</reference>
<proteinExistence type="predicted"/>
<sequence>MPELVVLLPELCIMTGLSDKQRESFQLMKAMGEHTRVSAGYRIRKRFQFAGRFCACTTALGEIGRWGLKLADNLIEFHGRVLPAESLLLRNNQLIQSGEEAD</sequence>